<keyword evidence="10" id="KW-0547">Nucleotide-binding</keyword>
<protein>
    <recommendedName>
        <fullName evidence="5">Oxygen sensor histidine kinase NreB</fullName>
        <ecNumber evidence="4">2.7.13.3</ecNumber>
    </recommendedName>
    <alternativeName>
        <fullName evidence="17">Nitrogen regulation protein B</fullName>
    </alternativeName>
</protein>
<dbReference type="Gene3D" id="1.20.5.1930">
    <property type="match status" value="1"/>
</dbReference>
<dbReference type="Pfam" id="PF07730">
    <property type="entry name" value="HisKA_3"/>
    <property type="match status" value="1"/>
</dbReference>
<evidence type="ECO:0000256" key="7">
    <source>
        <dbReference type="ARBA" id="ARBA00022490"/>
    </source>
</evidence>
<sequence length="387" mass="43480">MKRQIFDDRRWGMQVLKGEQRIVELRTLKAIAETLNSSNDLYSMLHDVLRELLQITGMETGWVFLIDEHGHYQLAADYRLPEALCISEKKPMCEGDCWCLDRYNDGRLQSAANIIECKRLEDAIEENRGDTRGITHHATVPLRAGDEKFGLLNVASPNKMHFADGELALLEAVAYQIGTAIKRIELTRKEKDHALITERNRLARDLHDSVNQLLFSLALTARGTKEMVEDETVKEMLDYIQELSQEALSEMRSLIWQLRPQGLENGISCALINYGKVLGLSVDVEVEGVINLPCHIEEAVWRIGQEGLNNCSKHAGTSKAKVVLKVKNRCISLQMSDQGNGFDYDPANSLLSLGLSTMKERAEMLNGTFLLTSQKGKGTTIDVVIPL</sequence>
<evidence type="ECO:0000256" key="10">
    <source>
        <dbReference type="ARBA" id="ARBA00022741"/>
    </source>
</evidence>
<evidence type="ECO:0000256" key="13">
    <source>
        <dbReference type="ARBA" id="ARBA00023004"/>
    </source>
</evidence>
<dbReference type="GO" id="GO:0016301">
    <property type="term" value="F:kinase activity"/>
    <property type="evidence" value="ECO:0007669"/>
    <property type="project" value="UniProtKB-KW"/>
</dbReference>
<feature type="domain" description="Histidine kinase" evidence="18">
    <location>
        <begin position="308"/>
        <end position="387"/>
    </location>
</feature>
<keyword evidence="12" id="KW-0067">ATP-binding</keyword>
<evidence type="ECO:0000256" key="6">
    <source>
        <dbReference type="ARBA" id="ARBA00022485"/>
    </source>
</evidence>
<dbReference type="Gene3D" id="3.30.565.10">
    <property type="entry name" value="Histidine kinase-like ATPase, C-terminal domain"/>
    <property type="match status" value="1"/>
</dbReference>
<evidence type="ECO:0000256" key="16">
    <source>
        <dbReference type="ARBA" id="ARBA00024827"/>
    </source>
</evidence>
<dbReference type="PRINTS" id="PR00344">
    <property type="entry name" value="BCTRLSENSOR"/>
</dbReference>
<dbReference type="InterPro" id="IPR005467">
    <property type="entry name" value="His_kinase_dom"/>
</dbReference>
<reference evidence="20" key="1">
    <citation type="journal article" date="2019" name="Int. J. Syst. Evol. Microbiol.">
        <title>The Global Catalogue of Microorganisms (GCM) 10K type strain sequencing project: providing services to taxonomists for standard genome sequencing and annotation.</title>
        <authorList>
            <consortium name="The Broad Institute Genomics Platform"/>
            <consortium name="The Broad Institute Genome Sequencing Center for Infectious Disease"/>
            <person name="Wu L."/>
            <person name="Ma J."/>
        </authorList>
    </citation>
    <scope>NUCLEOTIDE SEQUENCE [LARGE SCALE GENOMIC DNA]</scope>
    <source>
        <strain evidence="20">CCUG 61889</strain>
    </source>
</reference>
<evidence type="ECO:0000313" key="20">
    <source>
        <dbReference type="Proteomes" id="UP001595752"/>
    </source>
</evidence>
<comment type="subcellular location">
    <subcellularLocation>
        <location evidence="3">Cytoplasm</location>
    </subcellularLocation>
</comment>
<evidence type="ECO:0000256" key="2">
    <source>
        <dbReference type="ARBA" id="ARBA00001966"/>
    </source>
</evidence>
<gene>
    <name evidence="19" type="ORF">ACFOU2_10375</name>
</gene>
<comment type="function">
    <text evidence="16">Member of the two-component regulatory system NreB/NreC involved in the control of dissimilatory nitrate/nitrite reduction in response to oxygen. NreB functions as a direct oxygen sensor histidine kinase which is autophosphorylated, in the absence of oxygen, probably at the conserved histidine residue, and transfers its phosphate group probably to a conserved aspartate residue of NreC. NreB/NreC activates the expression of the nitrate (narGHJI) and nitrite (nir) reductase operons, as well as the putative nitrate transporter gene narT.</text>
</comment>
<keyword evidence="13" id="KW-0408">Iron</keyword>
<dbReference type="EMBL" id="JBHRZT010000043">
    <property type="protein sequence ID" value="MFC3883886.1"/>
    <property type="molecule type" value="Genomic_DNA"/>
</dbReference>
<evidence type="ECO:0000256" key="4">
    <source>
        <dbReference type="ARBA" id="ARBA00012438"/>
    </source>
</evidence>
<dbReference type="InterPro" id="IPR011712">
    <property type="entry name" value="Sig_transdc_His_kin_sub3_dim/P"/>
</dbReference>
<organism evidence="19 20">
    <name type="scientific">Bacillus songklensis</name>
    <dbReference type="NCBI Taxonomy" id="1069116"/>
    <lineage>
        <taxon>Bacteria</taxon>
        <taxon>Bacillati</taxon>
        <taxon>Bacillota</taxon>
        <taxon>Bacilli</taxon>
        <taxon>Bacillales</taxon>
        <taxon>Bacillaceae</taxon>
        <taxon>Bacillus</taxon>
    </lineage>
</organism>
<dbReference type="SMART" id="SM00065">
    <property type="entry name" value="GAF"/>
    <property type="match status" value="1"/>
</dbReference>
<dbReference type="PANTHER" id="PTHR24421:SF40">
    <property type="entry name" value="SENSOR HISTIDINE KINASE YHCY"/>
    <property type="match status" value="1"/>
</dbReference>
<accession>A0ABV8B0X3</accession>
<evidence type="ECO:0000256" key="15">
    <source>
        <dbReference type="ARBA" id="ARBA00023014"/>
    </source>
</evidence>
<dbReference type="PROSITE" id="PS50109">
    <property type="entry name" value="HIS_KIN"/>
    <property type="match status" value="1"/>
</dbReference>
<keyword evidence="9" id="KW-0479">Metal-binding</keyword>
<dbReference type="CDD" id="cd16917">
    <property type="entry name" value="HATPase_UhpB-NarQ-NarX-like"/>
    <property type="match status" value="1"/>
</dbReference>
<name>A0ABV8B0X3_9BACI</name>
<keyword evidence="15" id="KW-0411">Iron-sulfur</keyword>
<keyword evidence="7" id="KW-0963">Cytoplasm</keyword>
<evidence type="ECO:0000256" key="11">
    <source>
        <dbReference type="ARBA" id="ARBA00022777"/>
    </source>
</evidence>
<dbReference type="InterPro" id="IPR004358">
    <property type="entry name" value="Sig_transdc_His_kin-like_C"/>
</dbReference>
<evidence type="ECO:0000256" key="9">
    <source>
        <dbReference type="ARBA" id="ARBA00022723"/>
    </source>
</evidence>
<evidence type="ECO:0000313" key="19">
    <source>
        <dbReference type="EMBL" id="MFC3883886.1"/>
    </source>
</evidence>
<evidence type="ECO:0000256" key="3">
    <source>
        <dbReference type="ARBA" id="ARBA00004496"/>
    </source>
</evidence>
<dbReference type="PANTHER" id="PTHR24421">
    <property type="entry name" value="NITRATE/NITRITE SENSOR PROTEIN NARX-RELATED"/>
    <property type="match status" value="1"/>
</dbReference>
<keyword evidence="8" id="KW-0808">Transferase</keyword>
<dbReference type="Pfam" id="PF02518">
    <property type="entry name" value="HATPase_c"/>
    <property type="match status" value="1"/>
</dbReference>
<dbReference type="Gene3D" id="3.30.450.40">
    <property type="match status" value="1"/>
</dbReference>
<keyword evidence="6" id="KW-0004">4Fe-4S</keyword>
<evidence type="ECO:0000256" key="5">
    <source>
        <dbReference type="ARBA" id="ARBA00017322"/>
    </source>
</evidence>
<dbReference type="Pfam" id="PF13185">
    <property type="entry name" value="GAF_2"/>
    <property type="match status" value="1"/>
</dbReference>
<dbReference type="InterPro" id="IPR003018">
    <property type="entry name" value="GAF"/>
</dbReference>
<comment type="cofactor">
    <cofactor evidence="2">
        <name>[4Fe-4S] cluster</name>
        <dbReference type="ChEBI" id="CHEBI:49883"/>
    </cofactor>
</comment>
<evidence type="ECO:0000256" key="12">
    <source>
        <dbReference type="ARBA" id="ARBA00022840"/>
    </source>
</evidence>
<evidence type="ECO:0000256" key="17">
    <source>
        <dbReference type="ARBA" id="ARBA00030800"/>
    </source>
</evidence>
<evidence type="ECO:0000256" key="8">
    <source>
        <dbReference type="ARBA" id="ARBA00022679"/>
    </source>
</evidence>
<dbReference type="SUPFAM" id="SSF55781">
    <property type="entry name" value="GAF domain-like"/>
    <property type="match status" value="1"/>
</dbReference>
<dbReference type="InterPro" id="IPR029016">
    <property type="entry name" value="GAF-like_dom_sf"/>
</dbReference>
<keyword evidence="20" id="KW-1185">Reference proteome</keyword>
<dbReference type="EC" id="2.7.13.3" evidence="4"/>
<evidence type="ECO:0000256" key="1">
    <source>
        <dbReference type="ARBA" id="ARBA00000085"/>
    </source>
</evidence>
<dbReference type="InterPro" id="IPR050482">
    <property type="entry name" value="Sensor_HK_TwoCompSys"/>
</dbReference>
<comment type="caution">
    <text evidence="19">The sequence shown here is derived from an EMBL/GenBank/DDBJ whole genome shotgun (WGS) entry which is preliminary data.</text>
</comment>
<evidence type="ECO:0000259" key="18">
    <source>
        <dbReference type="PROSITE" id="PS50109"/>
    </source>
</evidence>
<proteinExistence type="predicted"/>
<dbReference type="Proteomes" id="UP001595752">
    <property type="component" value="Unassembled WGS sequence"/>
</dbReference>
<evidence type="ECO:0000256" key="14">
    <source>
        <dbReference type="ARBA" id="ARBA00023012"/>
    </source>
</evidence>
<dbReference type="SUPFAM" id="SSF55874">
    <property type="entry name" value="ATPase domain of HSP90 chaperone/DNA topoisomerase II/histidine kinase"/>
    <property type="match status" value="1"/>
</dbReference>
<comment type="catalytic activity">
    <reaction evidence="1">
        <text>ATP + protein L-histidine = ADP + protein N-phospho-L-histidine.</text>
        <dbReference type="EC" id="2.7.13.3"/>
    </reaction>
</comment>
<dbReference type="InterPro" id="IPR036890">
    <property type="entry name" value="HATPase_C_sf"/>
</dbReference>
<dbReference type="InterPro" id="IPR003594">
    <property type="entry name" value="HATPase_dom"/>
</dbReference>
<keyword evidence="11 19" id="KW-0418">Kinase</keyword>
<keyword evidence="14" id="KW-0902">Two-component regulatory system</keyword>